<keyword evidence="2" id="KW-0597">Phosphoprotein</keyword>
<dbReference type="GO" id="GO:0061630">
    <property type="term" value="F:ubiquitin protein ligase activity"/>
    <property type="evidence" value="ECO:0007669"/>
    <property type="project" value="InterPro"/>
</dbReference>
<evidence type="ECO:0000313" key="6">
    <source>
        <dbReference type="Proteomes" id="UP000007646"/>
    </source>
</evidence>
<reference evidence="5" key="2">
    <citation type="submission" date="2025-08" db="UniProtKB">
        <authorList>
            <consortium name="Ensembl"/>
        </authorList>
    </citation>
    <scope>IDENTIFICATION</scope>
    <source>
        <strain evidence="5">Isolate ISIS603380</strain>
    </source>
</reference>
<evidence type="ECO:0000313" key="5">
    <source>
        <dbReference type="Ensembl" id="ENSLAFP00000028256.1"/>
    </source>
</evidence>
<dbReference type="HOGENOM" id="CLU_029221_1_0_1"/>
<dbReference type="InterPro" id="IPR048334">
    <property type="entry name" value="Pellino_FHA"/>
</dbReference>
<dbReference type="Pfam" id="PF04710">
    <property type="entry name" value="Pellino_FHA"/>
    <property type="match status" value="1"/>
</dbReference>
<dbReference type="Proteomes" id="UP000007646">
    <property type="component" value="Unassembled WGS sequence"/>
</dbReference>
<feature type="domain" description="Pellino RING" evidence="4">
    <location>
        <begin position="177"/>
        <end position="320"/>
    </location>
</feature>
<evidence type="ECO:0000259" key="4">
    <source>
        <dbReference type="Pfam" id="PF20723"/>
    </source>
</evidence>
<dbReference type="PANTHER" id="PTHR12098">
    <property type="entry name" value="E3 UBIQUITIN-PROTEIN LIGASE PELLINO-RELATED"/>
    <property type="match status" value="1"/>
</dbReference>
<proteinExistence type="inferred from homology"/>
<dbReference type="InterPro" id="IPR006800">
    <property type="entry name" value="Pellino_fam"/>
</dbReference>
<feature type="domain" description="Pellino FHA" evidence="3">
    <location>
        <begin position="1"/>
        <end position="172"/>
    </location>
</feature>
<keyword evidence="6" id="KW-1185">Reference proteome</keyword>
<accession>G3UK97</accession>
<reference evidence="5" key="3">
    <citation type="submission" date="2025-09" db="UniProtKB">
        <authorList>
            <consortium name="Ensembl"/>
        </authorList>
    </citation>
    <scope>IDENTIFICATION</scope>
    <source>
        <strain evidence="5">Isolate ISIS603380</strain>
    </source>
</reference>
<reference evidence="5 6" key="1">
    <citation type="submission" date="2009-06" db="EMBL/GenBank/DDBJ databases">
        <title>The Genome Sequence of Loxodonta africana (African elephant).</title>
        <authorList>
            <person name="Di Palma F."/>
            <person name="Heiman D."/>
            <person name="Young S."/>
            <person name="Johnson J."/>
            <person name="Lander E.S."/>
            <person name="Lindblad-Toh K."/>
        </authorList>
    </citation>
    <scope>NUCLEOTIDE SEQUENCE [LARGE SCALE GENOMIC DNA]</scope>
    <source>
        <strain evidence="5 6">Isolate ISIS603380</strain>
    </source>
</reference>
<comment type="similarity">
    <text evidence="1">Belongs to the pellino family.</text>
</comment>
<protein>
    <submittedName>
        <fullName evidence="5">Pellino E3 ubiquitin protein ligase family member 2</fullName>
    </submittedName>
</protein>
<organism evidence="5 6">
    <name type="scientific">Loxodonta africana</name>
    <name type="common">African elephant</name>
    <dbReference type="NCBI Taxonomy" id="9785"/>
    <lineage>
        <taxon>Eukaryota</taxon>
        <taxon>Metazoa</taxon>
        <taxon>Chordata</taxon>
        <taxon>Craniata</taxon>
        <taxon>Vertebrata</taxon>
        <taxon>Euteleostomi</taxon>
        <taxon>Mammalia</taxon>
        <taxon>Eutheria</taxon>
        <taxon>Afrotheria</taxon>
        <taxon>Proboscidea</taxon>
        <taxon>Elephantidae</taxon>
        <taxon>Loxodonta</taxon>
    </lineage>
</organism>
<evidence type="ECO:0000256" key="2">
    <source>
        <dbReference type="ARBA" id="ARBA00022553"/>
    </source>
</evidence>
<dbReference type="InterPro" id="IPR048335">
    <property type="entry name" value="Pellino_RING"/>
</dbReference>
<dbReference type="GO" id="GO:0000209">
    <property type="term" value="P:protein polyubiquitination"/>
    <property type="evidence" value="ECO:0007669"/>
    <property type="project" value="InterPro"/>
</dbReference>
<dbReference type="AlphaFoldDB" id="G3UK97"/>
<gene>
    <name evidence="5" type="primary">PELI2</name>
</gene>
<dbReference type="GO" id="GO:0008592">
    <property type="term" value="P:regulation of Toll signaling pathway"/>
    <property type="evidence" value="ECO:0007669"/>
    <property type="project" value="InterPro"/>
</dbReference>
<evidence type="ECO:0000259" key="3">
    <source>
        <dbReference type="Pfam" id="PF04710"/>
    </source>
</evidence>
<dbReference type="Pfam" id="PF20723">
    <property type="entry name" value="Pellino_RING"/>
    <property type="match status" value="1"/>
</dbReference>
<dbReference type="Ensembl" id="ENSLAFT00000025387.1">
    <property type="protein sequence ID" value="ENSLAFP00000028256.1"/>
    <property type="gene ID" value="ENSLAFG00000018284.3"/>
</dbReference>
<evidence type="ECO:0000256" key="1">
    <source>
        <dbReference type="ARBA" id="ARBA00005639"/>
    </source>
</evidence>
<name>G3UK97_LOXAF</name>
<dbReference type="PANTHER" id="PTHR12098:SF5">
    <property type="entry name" value="E3 UBIQUITIN-PROTEIN LIGASE PELLINO HOMOLOG 2"/>
    <property type="match status" value="1"/>
</dbReference>
<sequence>MFRVGRSTESPIDFVVTDTISGSQNNDEAQITQSTISRFACRIVCDRNEPYTARIFAAGFDSSKNIFLGEKAAKWKNPDGHMDGLTTNGVLVMHPRGGFTEESQPGVWREISVCGDVYTLRETRSAQQRGKLVESETNVLQDGSLIDLCGATLLWRTADGLFHTPTQKHIEALRQEINAARPQCPVGLNTLAFPSINRKEVVEEKQPWAYLSCGTCTGTTTGAHRSDTEANERECPHVQNCGAPMYLSGFGCEAGFYVDAGTTNSCFLPPCDHVCSEKVCKVLVSDPHLPHGTHAFHAACPFCATQLVGEQNCIKLIFQGSGL</sequence>
<dbReference type="GeneTree" id="ENSGT00950000183050"/>